<keyword evidence="3" id="KW-0902">Two-component regulatory system</keyword>
<gene>
    <name evidence="12" type="ORF">H9892_00035</name>
</gene>
<dbReference type="InterPro" id="IPR011006">
    <property type="entry name" value="CheY-like_superfamily"/>
</dbReference>
<evidence type="ECO:0000256" key="6">
    <source>
        <dbReference type="ARBA" id="ARBA00023163"/>
    </source>
</evidence>
<dbReference type="SMART" id="SM00448">
    <property type="entry name" value="REC"/>
    <property type="match status" value="1"/>
</dbReference>
<evidence type="ECO:0000259" key="11">
    <source>
        <dbReference type="PROSITE" id="PS51755"/>
    </source>
</evidence>
<sequence>MILIVEDEAKIARFVQLELEHEGYAVKHISDGREALESALAHDYELIVLDLMLPSMSGIELLRRLRQSKDTPVIILTARDQTMDKVAGLDIGADDYMTKPFAIEELLARIRVHLKKRENARSDVMTYDKLVIDRNSRSVTFDDVPVDLTKKEYDLLVYLMENKNVVITREQALDAVWGFDFYGNTNVVDVYVRYLRSKIDDVFDIKLVRTVRGAGYIIKDPA</sequence>
<evidence type="ECO:0000256" key="5">
    <source>
        <dbReference type="ARBA" id="ARBA00023125"/>
    </source>
</evidence>
<dbReference type="AlphaFoldDB" id="A0A9D1PYP0"/>
<dbReference type="Pfam" id="PF00486">
    <property type="entry name" value="Trans_reg_C"/>
    <property type="match status" value="1"/>
</dbReference>
<name>A0A9D1PYP0_9FIRM</name>
<dbReference type="InterPro" id="IPR001867">
    <property type="entry name" value="OmpR/PhoB-type_DNA-bd"/>
</dbReference>
<dbReference type="InterPro" id="IPR001789">
    <property type="entry name" value="Sig_transdc_resp-reg_receiver"/>
</dbReference>
<dbReference type="Proteomes" id="UP000823990">
    <property type="component" value="Unassembled WGS sequence"/>
</dbReference>
<dbReference type="GO" id="GO:0032993">
    <property type="term" value="C:protein-DNA complex"/>
    <property type="evidence" value="ECO:0007669"/>
    <property type="project" value="TreeGrafter"/>
</dbReference>
<dbReference type="PROSITE" id="PS50110">
    <property type="entry name" value="RESPONSE_REGULATORY"/>
    <property type="match status" value="1"/>
</dbReference>
<reference evidence="12" key="2">
    <citation type="submission" date="2021-04" db="EMBL/GenBank/DDBJ databases">
        <authorList>
            <person name="Gilroy R."/>
        </authorList>
    </citation>
    <scope>NUCLEOTIDE SEQUENCE</scope>
    <source>
        <strain evidence="12">12435</strain>
    </source>
</reference>
<proteinExistence type="predicted"/>
<dbReference type="PANTHER" id="PTHR48111">
    <property type="entry name" value="REGULATOR OF RPOS"/>
    <property type="match status" value="1"/>
</dbReference>
<dbReference type="Gene3D" id="3.40.50.2300">
    <property type="match status" value="1"/>
</dbReference>
<feature type="DNA-binding region" description="OmpR/PhoB-type" evidence="9">
    <location>
        <begin position="122"/>
        <end position="220"/>
    </location>
</feature>
<protein>
    <recommendedName>
        <fullName evidence="1">Stage 0 sporulation protein A homolog</fullName>
    </recommendedName>
</protein>
<dbReference type="GO" id="GO:0005829">
    <property type="term" value="C:cytosol"/>
    <property type="evidence" value="ECO:0007669"/>
    <property type="project" value="TreeGrafter"/>
</dbReference>
<evidence type="ECO:0000256" key="2">
    <source>
        <dbReference type="ARBA" id="ARBA00022553"/>
    </source>
</evidence>
<comment type="function">
    <text evidence="7">May play the central regulatory role in sporulation. It may be an element of the effector pathway responsible for the activation of sporulation genes in response to nutritional stress. Spo0A may act in concert with spo0H (a sigma factor) to control the expression of some genes that are critical to the sporulation process.</text>
</comment>
<dbReference type="FunFam" id="1.10.10.10:FF:000005">
    <property type="entry name" value="Two-component system response regulator"/>
    <property type="match status" value="1"/>
</dbReference>
<comment type="caution">
    <text evidence="12">The sequence shown here is derived from an EMBL/GenBank/DDBJ whole genome shotgun (WGS) entry which is preliminary data.</text>
</comment>
<dbReference type="PANTHER" id="PTHR48111:SF22">
    <property type="entry name" value="REGULATOR OF RPOS"/>
    <property type="match status" value="1"/>
</dbReference>
<dbReference type="Gene3D" id="1.10.10.10">
    <property type="entry name" value="Winged helix-like DNA-binding domain superfamily/Winged helix DNA-binding domain"/>
    <property type="match status" value="1"/>
</dbReference>
<dbReference type="GO" id="GO:0000976">
    <property type="term" value="F:transcription cis-regulatory region binding"/>
    <property type="evidence" value="ECO:0007669"/>
    <property type="project" value="TreeGrafter"/>
</dbReference>
<dbReference type="GO" id="GO:0006355">
    <property type="term" value="P:regulation of DNA-templated transcription"/>
    <property type="evidence" value="ECO:0007669"/>
    <property type="project" value="InterPro"/>
</dbReference>
<evidence type="ECO:0000256" key="9">
    <source>
        <dbReference type="PROSITE-ProRule" id="PRU01091"/>
    </source>
</evidence>
<keyword evidence="6" id="KW-0804">Transcription</keyword>
<dbReference type="CDD" id="cd17624">
    <property type="entry name" value="REC_OmpR_PmrA-like"/>
    <property type="match status" value="1"/>
</dbReference>
<evidence type="ECO:0000256" key="4">
    <source>
        <dbReference type="ARBA" id="ARBA00023015"/>
    </source>
</evidence>
<dbReference type="FunFam" id="3.40.50.2300:FF:000001">
    <property type="entry name" value="DNA-binding response regulator PhoB"/>
    <property type="match status" value="1"/>
</dbReference>
<dbReference type="SMART" id="SM00862">
    <property type="entry name" value="Trans_reg_C"/>
    <property type="match status" value="1"/>
</dbReference>
<evidence type="ECO:0000256" key="3">
    <source>
        <dbReference type="ARBA" id="ARBA00023012"/>
    </source>
</evidence>
<reference evidence="12" key="1">
    <citation type="journal article" date="2021" name="PeerJ">
        <title>Extensive microbial diversity within the chicken gut microbiome revealed by metagenomics and culture.</title>
        <authorList>
            <person name="Gilroy R."/>
            <person name="Ravi A."/>
            <person name="Getino M."/>
            <person name="Pursley I."/>
            <person name="Horton D.L."/>
            <person name="Alikhan N.F."/>
            <person name="Baker D."/>
            <person name="Gharbi K."/>
            <person name="Hall N."/>
            <person name="Watson M."/>
            <person name="Adriaenssens E.M."/>
            <person name="Foster-Nyarko E."/>
            <person name="Jarju S."/>
            <person name="Secka A."/>
            <person name="Antonio M."/>
            <person name="Oren A."/>
            <person name="Chaudhuri R.R."/>
            <person name="La Ragione R."/>
            <person name="Hildebrand F."/>
            <person name="Pallen M.J."/>
        </authorList>
    </citation>
    <scope>NUCLEOTIDE SEQUENCE</scope>
    <source>
        <strain evidence="12">12435</strain>
    </source>
</reference>
<feature type="modified residue" description="4-aspartylphosphate" evidence="8">
    <location>
        <position position="50"/>
    </location>
</feature>
<evidence type="ECO:0000256" key="8">
    <source>
        <dbReference type="PROSITE-ProRule" id="PRU00169"/>
    </source>
</evidence>
<dbReference type="EMBL" id="DXHS01000002">
    <property type="protein sequence ID" value="HIW01718.1"/>
    <property type="molecule type" value="Genomic_DNA"/>
</dbReference>
<evidence type="ECO:0000259" key="10">
    <source>
        <dbReference type="PROSITE" id="PS50110"/>
    </source>
</evidence>
<keyword evidence="5 9" id="KW-0238">DNA-binding</keyword>
<dbReference type="PROSITE" id="PS51755">
    <property type="entry name" value="OMPR_PHOB"/>
    <property type="match status" value="1"/>
</dbReference>
<accession>A0A9D1PYP0</accession>
<organism evidence="12 13">
    <name type="scientific">Candidatus Protoclostridium stercorigallinarum</name>
    <dbReference type="NCBI Taxonomy" id="2838741"/>
    <lineage>
        <taxon>Bacteria</taxon>
        <taxon>Bacillati</taxon>
        <taxon>Bacillota</taxon>
        <taxon>Clostridia</taxon>
        <taxon>Candidatus Protoclostridium</taxon>
    </lineage>
</organism>
<feature type="domain" description="OmpR/PhoB-type" evidence="11">
    <location>
        <begin position="122"/>
        <end position="220"/>
    </location>
</feature>
<dbReference type="InterPro" id="IPR036388">
    <property type="entry name" value="WH-like_DNA-bd_sf"/>
</dbReference>
<feature type="domain" description="Response regulatory" evidence="10">
    <location>
        <begin position="1"/>
        <end position="114"/>
    </location>
</feature>
<dbReference type="GO" id="GO:0000156">
    <property type="term" value="F:phosphorelay response regulator activity"/>
    <property type="evidence" value="ECO:0007669"/>
    <property type="project" value="TreeGrafter"/>
</dbReference>
<dbReference type="SUPFAM" id="SSF52172">
    <property type="entry name" value="CheY-like"/>
    <property type="match status" value="1"/>
</dbReference>
<dbReference type="InterPro" id="IPR039420">
    <property type="entry name" value="WalR-like"/>
</dbReference>
<dbReference type="Pfam" id="PF00072">
    <property type="entry name" value="Response_reg"/>
    <property type="match status" value="1"/>
</dbReference>
<evidence type="ECO:0000313" key="13">
    <source>
        <dbReference type="Proteomes" id="UP000823990"/>
    </source>
</evidence>
<evidence type="ECO:0000256" key="7">
    <source>
        <dbReference type="ARBA" id="ARBA00024867"/>
    </source>
</evidence>
<keyword evidence="2 8" id="KW-0597">Phosphoprotein</keyword>
<evidence type="ECO:0000256" key="1">
    <source>
        <dbReference type="ARBA" id="ARBA00018672"/>
    </source>
</evidence>
<dbReference type="CDD" id="cd00383">
    <property type="entry name" value="trans_reg_C"/>
    <property type="match status" value="1"/>
</dbReference>
<evidence type="ECO:0000313" key="12">
    <source>
        <dbReference type="EMBL" id="HIW01718.1"/>
    </source>
</evidence>
<keyword evidence="4" id="KW-0805">Transcription regulation</keyword>
<dbReference type="Gene3D" id="6.10.250.690">
    <property type="match status" value="1"/>
</dbReference>